<evidence type="ECO:0000313" key="4">
    <source>
        <dbReference type="EMBL" id="CDN47864.1"/>
    </source>
</evidence>
<evidence type="ECO:0000256" key="1">
    <source>
        <dbReference type="SAM" id="MobiDB-lite"/>
    </source>
</evidence>
<accession>A0A068SPX6</accession>
<evidence type="ECO:0000256" key="2">
    <source>
        <dbReference type="SAM" id="SignalP"/>
    </source>
</evidence>
<dbReference type="PATRIC" id="fig|1028800.3.peg.1705"/>
<reference evidence="5" key="1">
    <citation type="journal article" date="2014" name="BMC Genomics">
        <title>Genome sequencing of two Neorhizobium galegae strains reveals a noeT gene responsible for the unusual acetylation of the nodulation factors.</title>
        <authorList>
            <person name="Osterman J."/>
            <person name="Marsh J."/>
            <person name="Laine P.K."/>
            <person name="Zeng Z."/>
            <person name="Alatalo E."/>
            <person name="Sullivan J.T."/>
            <person name="Young J.P."/>
            <person name="Thomas-Oates J."/>
            <person name="Paulin L."/>
            <person name="Lindstrom K."/>
        </authorList>
    </citation>
    <scope>NUCLEOTIDE SEQUENCE [LARGE SCALE GENOMIC DNA]</scope>
    <source>
        <strain evidence="5">HAMBI 540</strain>
    </source>
</reference>
<dbReference type="GeneID" id="24256782"/>
<feature type="domain" description="DUF2059" evidence="3">
    <location>
        <begin position="94"/>
        <end position="151"/>
    </location>
</feature>
<name>A0A068SPX6_NEOGA</name>
<feature type="compositionally biased region" description="Low complexity" evidence="1">
    <location>
        <begin position="177"/>
        <end position="187"/>
    </location>
</feature>
<dbReference type="OrthoDB" id="5510290at2"/>
<dbReference type="Proteomes" id="UP000028181">
    <property type="component" value="Chromosome I"/>
</dbReference>
<feature type="signal peptide" evidence="2">
    <location>
        <begin position="1"/>
        <end position="27"/>
    </location>
</feature>
<feature type="compositionally biased region" description="Low complexity" evidence="1">
    <location>
        <begin position="195"/>
        <end position="220"/>
    </location>
</feature>
<dbReference type="HOGENOM" id="CLU_108027_0_0_5"/>
<dbReference type="Pfam" id="PF09832">
    <property type="entry name" value="DUF2059"/>
    <property type="match status" value="1"/>
</dbReference>
<evidence type="ECO:0000259" key="3">
    <source>
        <dbReference type="Pfam" id="PF09832"/>
    </source>
</evidence>
<dbReference type="AlphaFoldDB" id="A0A068SPX6"/>
<dbReference type="eggNOG" id="COG3184">
    <property type="taxonomic scope" value="Bacteria"/>
</dbReference>
<dbReference type="KEGG" id="ngg:RG540_CH16920"/>
<keyword evidence="2" id="KW-0732">Signal</keyword>
<dbReference type="InterPro" id="IPR018637">
    <property type="entry name" value="DUF2059"/>
</dbReference>
<dbReference type="EMBL" id="HG938353">
    <property type="protein sequence ID" value="CDN47864.1"/>
    <property type="molecule type" value="Genomic_DNA"/>
</dbReference>
<evidence type="ECO:0000313" key="5">
    <source>
        <dbReference type="Proteomes" id="UP000028181"/>
    </source>
</evidence>
<feature type="region of interest" description="Disordered" evidence="1">
    <location>
        <begin position="172"/>
        <end position="230"/>
    </location>
</feature>
<dbReference type="RefSeq" id="WP_038586597.1">
    <property type="nucleotide sequence ID" value="NZ_HG938353.1"/>
</dbReference>
<keyword evidence="5" id="KW-1185">Reference proteome</keyword>
<gene>
    <name evidence="4" type="ORF">RG540_CH16920</name>
</gene>
<organism evidence="4 5">
    <name type="scientific">Neorhizobium galegae bv. orientalis str. HAMBI 540</name>
    <dbReference type="NCBI Taxonomy" id="1028800"/>
    <lineage>
        <taxon>Bacteria</taxon>
        <taxon>Pseudomonadati</taxon>
        <taxon>Pseudomonadota</taxon>
        <taxon>Alphaproteobacteria</taxon>
        <taxon>Hyphomicrobiales</taxon>
        <taxon>Rhizobiaceae</taxon>
        <taxon>Rhizobium/Agrobacterium group</taxon>
        <taxon>Neorhizobium</taxon>
    </lineage>
</organism>
<feature type="chain" id="PRO_5001653306" description="DUF2059 domain-containing protein" evidence="2">
    <location>
        <begin position="28"/>
        <end position="230"/>
    </location>
</feature>
<feature type="compositionally biased region" description="Pro residues" evidence="1">
    <location>
        <begin position="221"/>
        <end position="230"/>
    </location>
</feature>
<sequence length="230" mass="23910">MIRFAVLGRAAAVAILFSGAFTVSARAQEVSEAQLAAARDAIAALNVTDRYDNILPNLAERLKAQFIQASPNFQGQISNVVDEQALVLAPRRADLEKEAATIYAKSFSVDELKSISTFFNTETGKKLLTNQPLVSRELTKAAEIWANGVSRDLTNQSSEKLRGIIDANPIKPPVVDPAPAEAQAAPAPAKPAPAKPAAAPAAKPAAPAATAPAKPAAPATKPAPAPAPKP</sequence>
<proteinExistence type="predicted"/>
<protein>
    <recommendedName>
        <fullName evidence="3">DUF2059 domain-containing protein</fullName>
    </recommendedName>
</protein>